<dbReference type="AlphaFoldDB" id="A0A199VF28"/>
<reference evidence="2 3" key="1">
    <citation type="journal article" date="2016" name="DNA Res.">
        <title>The draft genome of MD-2 pineapple using hybrid error correction of long reads.</title>
        <authorList>
            <person name="Redwan R.M."/>
            <person name="Saidin A."/>
            <person name="Kumar S.V."/>
        </authorList>
    </citation>
    <scope>NUCLEOTIDE SEQUENCE [LARGE SCALE GENOMIC DNA]</scope>
    <source>
        <strain evidence="3">cv. MD2</strain>
        <tissue evidence="2">Leaf</tissue>
    </source>
</reference>
<organism evidence="2 3">
    <name type="scientific">Ananas comosus</name>
    <name type="common">Pineapple</name>
    <name type="synonym">Ananas ananas</name>
    <dbReference type="NCBI Taxonomy" id="4615"/>
    <lineage>
        <taxon>Eukaryota</taxon>
        <taxon>Viridiplantae</taxon>
        <taxon>Streptophyta</taxon>
        <taxon>Embryophyta</taxon>
        <taxon>Tracheophyta</taxon>
        <taxon>Spermatophyta</taxon>
        <taxon>Magnoliopsida</taxon>
        <taxon>Liliopsida</taxon>
        <taxon>Poales</taxon>
        <taxon>Bromeliaceae</taxon>
        <taxon>Bromelioideae</taxon>
        <taxon>Ananas</taxon>
    </lineage>
</organism>
<sequence length="121" mass="13999">MRNLLFLWKMFEWVLGLKINTKKTELHYLGPNANRANRLADILGCRVGNLPFRYLGVPLHIKTLLKEDWNPIVNRIENRIESWKAKLLSRGETHTGQLDTFEPSVILLHNIQSATMGSEPH</sequence>
<dbReference type="Proteomes" id="UP000092600">
    <property type="component" value="Unassembled WGS sequence"/>
</dbReference>
<feature type="chain" id="PRO_5008285859" description="Reverse transcriptase domain-containing protein" evidence="1">
    <location>
        <begin position="17"/>
        <end position="121"/>
    </location>
</feature>
<keyword evidence="1" id="KW-0732">Signal</keyword>
<proteinExistence type="predicted"/>
<feature type="signal peptide" evidence="1">
    <location>
        <begin position="1"/>
        <end position="16"/>
    </location>
</feature>
<evidence type="ECO:0000313" key="3">
    <source>
        <dbReference type="Proteomes" id="UP000092600"/>
    </source>
</evidence>
<dbReference type="EMBL" id="LSRQ01002110">
    <property type="protein sequence ID" value="OAY75380.1"/>
    <property type="molecule type" value="Genomic_DNA"/>
</dbReference>
<evidence type="ECO:0000313" key="2">
    <source>
        <dbReference type="EMBL" id="OAY75380.1"/>
    </source>
</evidence>
<gene>
    <name evidence="2" type="ORF">ACMD2_01901</name>
</gene>
<protein>
    <recommendedName>
        <fullName evidence="4">Reverse transcriptase domain-containing protein</fullName>
    </recommendedName>
</protein>
<dbReference type="STRING" id="4615.A0A199VF28"/>
<dbReference type="PANTHER" id="PTHR33116:SF78">
    <property type="entry name" value="OS12G0587133 PROTEIN"/>
    <property type="match status" value="1"/>
</dbReference>
<comment type="caution">
    <text evidence="2">The sequence shown here is derived from an EMBL/GenBank/DDBJ whole genome shotgun (WGS) entry which is preliminary data.</text>
</comment>
<evidence type="ECO:0008006" key="4">
    <source>
        <dbReference type="Google" id="ProtNLM"/>
    </source>
</evidence>
<accession>A0A199VF28</accession>
<name>A0A199VF28_ANACO</name>
<dbReference type="PANTHER" id="PTHR33116">
    <property type="entry name" value="REVERSE TRANSCRIPTASE ZINC-BINDING DOMAIN-CONTAINING PROTEIN-RELATED-RELATED"/>
    <property type="match status" value="1"/>
</dbReference>
<evidence type="ECO:0000256" key="1">
    <source>
        <dbReference type="SAM" id="SignalP"/>
    </source>
</evidence>